<protein>
    <submittedName>
        <fullName evidence="1">Transposase</fullName>
    </submittedName>
</protein>
<name>A0A8S0W8T1_9GAMM</name>
<comment type="caution">
    <text evidence="1">The sequence shown here is derived from an EMBL/GenBank/DDBJ whole genome shotgun (WGS) entry which is preliminary data.</text>
</comment>
<sequence length="105" mass="11961">MTKWCLTGGQTPDVTPAIGLVDGILAGAPGADKAWEAESVLENLEESQAKAVISWKSNRQQQREFDRHPYKNRSWDERFFCRVKQFRRPAARYAKPASRYSAFIA</sequence>
<reference evidence="1 2" key="1">
    <citation type="submission" date="2020-02" db="EMBL/GenBank/DDBJ databases">
        <authorList>
            <person name="Hogendoorn C."/>
        </authorList>
    </citation>
    <scope>NUCLEOTIDE SEQUENCE [LARGE SCALE GENOMIC DNA]</scope>
    <source>
        <strain evidence="1">METHB21</strain>
    </source>
</reference>
<evidence type="ECO:0000313" key="1">
    <source>
        <dbReference type="EMBL" id="CAA9889474.1"/>
    </source>
</evidence>
<gene>
    <name evidence="1" type="ORF">METHB2_1040007</name>
</gene>
<keyword evidence="2" id="KW-1185">Reference proteome</keyword>
<dbReference type="RefSeq" id="WP_174624485.1">
    <property type="nucleotide sequence ID" value="NZ_CADCXN010000007.1"/>
</dbReference>
<evidence type="ECO:0000313" key="2">
    <source>
        <dbReference type="Proteomes" id="UP000494216"/>
    </source>
</evidence>
<proteinExistence type="predicted"/>
<organism evidence="1 2">
    <name type="scientific">Candidatus Methylobacter favarea</name>
    <dbReference type="NCBI Taxonomy" id="2707345"/>
    <lineage>
        <taxon>Bacteria</taxon>
        <taxon>Pseudomonadati</taxon>
        <taxon>Pseudomonadota</taxon>
        <taxon>Gammaproteobacteria</taxon>
        <taxon>Methylococcales</taxon>
        <taxon>Methylococcaceae</taxon>
        <taxon>Methylobacter</taxon>
    </lineage>
</organism>
<dbReference type="Proteomes" id="UP000494216">
    <property type="component" value="Unassembled WGS sequence"/>
</dbReference>
<accession>A0A8S0W8T1</accession>
<dbReference type="AlphaFoldDB" id="A0A8S0W8T1"/>
<dbReference type="EMBL" id="CADCXN010000007">
    <property type="protein sequence ID" value="CAA9889474.1"/>
    <property type="molecule type" value="Genomic_DNA"/>
</dbReference>